<dbReference type="OrthoDB" id="10070446at2759"/>
<comment type="caution">
    <text evidence="1">The sequence shown here is derived from an EMBL/GenBank/DDBJ whole genome shotgun (WGS) entry which is preliminary data.</text>
</comment>
<keyword evidence="2" id="KW-1185">Reference proteome</keyword>
<organism evidence="1 2">
    <name type="scientific">Acanthoscelides obtectus</name>
    <name type="common">Bean weevil</name>
    <name type="synonym">Bruchus obtectus</name>
    <dbReference type="NCBI Taxonomy" id="200917"/>
    <lineage>
        <taxon>Eukaryota</taxon>
        <taxon>Metazoa</taxon>
        <taxon>Ecdysozoa</taxon>
        <taxon>Arthropoda</taxon>
        <taxon>Hexapoda</taxon>
        <taxon>Insecta</taxon>
        <taxon>Pterygota</taxon>
        <taxon>Neoptera</taxon>
        <taxon>Endopterygota</taxon>
        <taxon>Coleoptera</taxon>
        <taxon>Polyphaga</taxon>
        <taxon>Cucujiformia</taxon>
        <taxon>Chrysomeloidea</taxon>
        <taxon>Chrysomelidae</taxon>
        <taxon>Bruchinae</taxon>
        <taxon>Bruchini</taxon>
        <taxon>Acanthoscelides</taxon>
    </lineage>
</organism>
<proteinExistence type="predicted"/>
<gene>
    <name evidence="1" type="ORF">ACAOBT_LOCUS6539</name>
</gene>
<dbReference type="Proteomes" id="UP001152888">
    <property type="component" value="Unassembled WGS sequence"/>
</dbReference>
<dbReference type="EMBL" id="CAKOFQ010006729">
    <property type="protein sequence ID" value="CAH1965845.1"/>
    <property type="molecule type" value="Genomic_DNA"/>
</dbReference>
<evidence type="ECO:0000313" key="1">
    <source>
        <dbReference type="EMBL" id="CAH1965845.1"/>
    </source>
</evidence>
<evidence type="ECO:0000313" key="2">
    <source>
        <dbReference type="Proteomes" id="UP001152888"/>
    </source>
</evidence>
<dbReference type="AlphaFoldDB" id="A0A9P0K4B6"/>
<accession>A0A9P0K4B6</accession>
<name>A0A9P0K4B6_ACAOB</name>
<protein>
    <submittedName>
        <fullName evidence="1">Uncharacterized protein</fullName>
    </submittedName>
</protein>
<reference evidence="1" key="1">
    <citation type="submission" date="2022-03" db="EMBL/GenBank/DDBJ databases">
        <authorList>
            <person name="Sayadi A."/>
        </authorList>
    </citation>
    <scope>NUCLEOTIDE SEQUENCE</scope>
</reference>
<sequence length="33" mass="3796">MARRSGIMDSVVIARKPHTRYQAVLFDTRYEAG</sequence>